<organism evidence="1 2">
    <name type="scientific">Bacillus paralicheniformis</name>
    <dbReference type="NCBI Taxonomy" id="1648923"/>
    <lineage>
        <taxon>Bacteria</taxon>
        <taxon>Bacillati</taxon>
        <taxon>Bacillota</taxon>
        <taxon>Bacilli</taxon>
        <taxon>Bacillales</taxon>
        <taxon>Bacillaceae</taxon>
        <taxon>Bacillus</taxon>
    </lineage>
</organism>
<reference evidence="1 2" key="1">
    <citation type="journal article" date="2016" name="Front. Microbiol.">
        <title>High-Level Heat Resistance of Spores of Bacillus amyloliquefaciens and Bacillus licheniformis Results from the Presence of a spoVA Operon in a Tn1546 Transposon.</title>
        <authorList>
            <person name="Berendsen E.M."/>
            <person name="Koning R.A."/>
            <person name="Boekhorst J."/>
            <person name="de Jong A."/>
            <person name="Kuipers O.P."/>
            <person name="Wells-Bennik M.H."/>
        </authorList>
    </citation>
    <scope>NUCLEOTIDE SEQUENCE [LARGE SCALE GENOMIC DNA]</scope>
    <source>
        <strain evidence="1 2">B4121</strain>
    </source>
</reference>
<protein>
    <submittedName>
        <fullName evidence="1">Uncharacterized protein</fullName>
    </submittedName>
</protein>
<gene>
    <name evidence="1" type="ORF">B4121_0463</name>
</gene>
<comment type="caution">
    <text evidence="1">The sequence shown here is derived from an EMBL/GenBank/DDBJ whole genome shotgun (WGS) entry which is preliminary data.</text>
</comment>
<accession>A0A7Z1B655</accession>
<evidence type="ECO:0000313" key="2">
    <source>
        <dbReference type="Proteomes" id="UP000185604"/>
    </source>
</evidence>
<dbReference type="Proteomes" id="UP000185604">
    <property type="component" value="Unassembled WGS sequence"/>
</dbReference>
<name>A0A7Z1B655_9BACI</name>
<dbReference type="EMBL" id="LKPO01000001">
    <property type="protein sequence ID" value="OLF98936.1"/>
    <property type="molecule type" value="Genomic_DNA"/>
</dbReference>
<evidence type="ECO:0000313" key="1">
    <source>
        <dbReference type="EMBL" id="OLF98936.1"/>
    </source>
</evidence>
<proteinExistence type="predicted"/>
<dbReference type="AlphaFoldDB" id="A0A7Z1B655"/>
<sequence length="43" mass="5296">MQFIFANTEHLFYNGIQTYYSFYRQPFASFKAFHIKNLILKKE</sequence>